<dbReference type="Gene3D" id="3.40.50.150">
    <property type="entry name" value="Vaccinia Virus protein VP39"/>
    <property type="match status" value="1"/>
</dbReference>
<reference evidence="1 2" key="1">
    <citation type="submission" date="2024-09" db="EMBL/GenBank/DDBJ databases">
        <authorList>
            <person name="Sun Q."/>
            <person name="Mori K."/>
        </authorList>
    </citation>
    <scope>NUCLEOTIDE SEQUENCE [LARGE SCALE GENOMIC DNA]</scope>
    <source>
        <strain evidence="1 2">CCM 7650</strain>
    </source>
</reference>
<dbReference type="EMBL" id="JBHLWI010000003">
    <property type="protein sequence ID" value="MFC0261336.1"/>
    <property type="molecule type" value="Genomic_DNA"/>
</dbReference>
<dbReference type="Pfam" id="PF13578">
    <property type="entry name" value="Methyltransf_24"/>
    <property type="match status" value="1"/>
</dbReference>
<accession>A0ABV6FN98</accession>
<sequence>MKDPSKQHQDLENVRHLLLNDHEVLEIEDYGEGSKKLKKQKFRKTSDITRHSTTGQKFSRIYQFFCSLTPALHVLELGTCVGINTLYLERAVKGDLFSFEGAKALWLKAQQYRKGQHTTYLLGDIREELPLHLQKRPIVDFALIDATHNYQGTTTYFKMLLPHLHEGSIIIIADIHWSKEMELAWNEIKIHQLVSLSLDFYECGVLFFKKGLAKSHYILSI</sequence>
<comment type="caution">
    <text evidence="1">The sequence shown here is derived from an EMBL/GenBank/DDBJ whole genome shotgun (WGS) entry which is preliminary data.</text>
</comment>
<dbReference type="EC" id="2.1.1.-" evidence="1"/>
<keyword evidence="2" id="KW-1185">Reference proteome</keyword>
<proteinExistence type="predicted"/>
<dbReference type="GO" id="GO:0008168">
    <property type="term" value="F:methyltransferase activity"/>
    <property type="evidence" value="ECO:0007669"/>
    <property type="project" value="UniProtKB-KW"/>
</dbReference>
<protein>
    <submittedName>
        <fullName evidence="1">O-methyltransferase</fullName>
        <ecNumber evidence="1">2.1.1.-</ecNumber>
    </submittedName>
</protein>
<dbReference type="Proteomes" id="UP001589797">
    <property type="component" value="Unassembled WGS sequence"/>
</dbReference>
<dbReference type="InterPro" id="IPR029063">
    <property type="entry name" value="SAM-dependent_MTases_sf"/>
</dbReference>
<keyword evidence="1" id="KW-0489">Methyltransferase</keyword>
<dbReference type="CDD" id="cd02440">
    <property type="entry name" value="AdoMet_MTases"/>
    <property type="match status" value="1"/>
</dbReference>
<dbReference type="GO" id="GO:0032259">
    <property type="term" value="P:methylation"/>
    <property type="evidence" value="ECO:0007669"/>
    <property type="project" value="UniProtKB-KW"/>
</dbReference>
<name>A0ABV6FN98_9BACT</name>
<dbReference type="RefSeq" id="WP_382385792.1">
    <property type="nucleotide sequence ID" value="NZ_JBHLWI010000003.1"/>
</dbReference>
<organism evidence="1 2">
    <name type="scientific">Fontibacter flavus</name>
    <dbReference type="NCBI Taxonomy" id="654838"/>
    <lineage>
        <taxon>Bacteria</taxon>
        <taxon>Pseudomonadati</taxon>
        <taxon>Bacteroidota</taxon>
        <taxon>Cytophagia</taxon>
        <taxon>Cytophagales</taxon>
        <taxon>Cyclobacteriaceae</taxon>
        <taxon>Fontibacter</taxon>
    </lineage>
</organism>
<evidence type="ECO:0000313" key="1">
    <source>
        <dbReference type="EMBL" id="MFC0261336.1"/>
    </source>
</evidence>
<evidence type="ECO:0000313" key="2">
    <source>
        <dbReference type="Proteomes" id="UP001589797"/>
    </source>
</evidence>
<dbReference type="SUPFAM" id="SSF53335">
    <property type="entry name" value="S-adenosyl-L-methionine-dependent methyltransferases"/>
    <property type="match status" value="1"/>
</dbReference>
<gene>
    <name evidence="1" type="ORF">ACFFIP_01480</name>
</gene>
<keyword evidence="1" id="KW-0808">Transferase</keyword>